<keyword evidence="5" id="KW-1185">Reference proteome</keyword>
<evidence type="ECO:0000313" key="4">
    <source>
        <dbReference type="EMBL" id="SHO52453.1"/>
    </source>
</evidence>
<keyword evidence="1 2" id="KW-0238">DNA-binding</keyword>
<dbReference type="PROSITE" id="PS50977">
    <property type="entry name" value="HTH_TETR_2"/>
    <property type="match status" value="1"/>
</dbReference>
<accession>A0A1M7YIK8</accession>
<dbReference type="STRING" id="1121345.SAMN02745217_03662"/>
<dbReference type="OrthoDB" id="494991at2"/>
<feature type="DNA-binding region" description="H-T-H motif" evidence="2">
    <location>
        <begin position="35"/>
        <end position="54"/>
    </location>
</feature>
<proteinExistence type="predicted"/>
<dbReference type="SUPFAM" id="SSF46689">
    <property type="entry name" value="Homeodomain-like"/>
    <property type="match status" value="1"/>
</dbReference>
<dbReference type="InterPro" id="IPR050624">
    <property type="entry name" value="HTH-type_Tx_Regulator"/>
</dbReference>
<dbReference type="AlphaFoldDB" id="A0A1M7YIK8"/>
<organism evidence="4 5">
    <name type="scientific">Anaerocolumna xylanovorans DSM 12503</name>
    <dbReference type="NCBI Taxonomy" id="1121345"/>
    <lineage>
        <taxon>Bacteria</taxon>
        <taxon>Bacillati</taxon>
        <taxon>Bacillota</taxon>
        <taxon>Clostridia</taxon>
        <taxon>Lachnospirales</taxon>
        <taxon>Lachnospiraceae</taxon>
        <taxon>Anaerocolumna</taxon>
    </lineage>
</organism>
<sequence length="224" mass="26305">MFKQTLRGENLEEVKSKILLAAKELFARQGYKKTTIRQIVEETGVLTGSIYHFFKNKEDIFQALVLELFNRCEKLVNERFDEKESPALRYAVMCAIELRAVRMNKLVCESYYEAYSSNAILEQLTMCASQRSYELFRKYNPNFTMEDYYIRTLMIKGAMRSCIVSCCLERDITYEQMLNTFLEISLSTFNVNQIEIEQVTGRIHEMYEDIIDMAFMVGEEGFTD</sequence>
<evidence type="ECO:0000259" key="3">
    <source>
        <dbReference type="PROSITE" id="PS50977"/>
    </source>
</evidence>
<dbReference type="GO" id="GO:0003677">
    <property type="term" value="F:DNA binding"/>
    <property type="evidence" value="ECO:0007669"/>
    <property type="project" value="UniProtKB-UniRule"/>
</dbReference>
<dbReference type="InterPro" id="IPR001647">
    <property type="entry name" value="HTH_TetR"/>
</dbReference>
<dbReference type="EMBL" id="FRFD01000011">
    <property type="protein sequence ID" value="SHO52453.1"/>
    <property type="molecule type" value="Genomic_DNA"/>
</dbReference>
<feature type="domain" description="HTH tetR-type" evidence="3">
    <location>
        <begin position="12"/>
        <end position="72"/>
    </location>
</feature>
<dbReference type="PANTHER" id="PTHR43479:SF11">
    <property type="entry name" value="ACREF_ENVCD OPERON REPRESSOR-RELATED"/>
    <property type="match status" value="1"/>
</dbReference>
<protein>
    <submittedName>
        <fullName evidence="4">Transcriptional regulator, TetR family</fullName>
    </submittedName>
</protein>
<dbReference type="PRINTS" id="PR00455">
    <property type="entry name" value="HTHTETR"/>
</dbReference>
<gene>
    <name evidence="4" type="ORF">SAMN02745217_03662</name>
</gene>
<dbReference type="Proteomes" id="UP000184612">
    <property type="component" value="Unassembled WGS sequence"/>
</dbReference>
<name>A0A1M7YIK8_9FIRM</name>
<evidence type="ECO:0000313" key="5">
    <source>
        <dbReference type="Proteomes" id="UP000184612"/>
    </source>
</evidence>
<reference evidence="4 5" key="1">
    <citation type="submission" date="2016-12" db="EMBL/GenBank/DDBJ databases">
        <authorList>
            <person name="Song W.-J."/>
            <person name="Kurnit D.M."/>
        </authorList>
    </citation>
    <scope>NUCLEOTIDE SEQUENCE [LARGE SCALE GENOMIC DNA]</scope>
    <source>
        <strain evidence="4 5">DSM 12503</strain>
    </source>
</reference>
<dbReference type="InterPro" id="IPR009057">
    <property type="entry name" value="Homeodomain-like_sf"/>
</dbReference>
<dbReference type="Pfam" id="PF00440">
    <property type="entry name" value="TetR_N"/>
    <property type="match status" value="1"/>
</dbReference>
<evidence type="ECO:0000256" key="1">
    <source>
        <dbReference type="ARBA" id="ARBA00023125"/>
    </source>
</evidence>
<dbReference type="PANTHER" id="PTHR43479">
    <property type="entry name" value="ACREF/ENVCD OPERON REPRESSOR-RELATED"/>
    <property type="match status" value="1"/>
</dbReference>
<evidence type="ECO:0000256" key="2">
    <source>
        <dbReference type="PROSITE-ProRule" id="PRU00335"/>
    </source>
</evidence>
<dbReference type="Gene3D" id="1.10.357.10">
    <property type="entry name" value="Tetracycline Repressor, domain 2"/>
    <property type="match status" value="1"/>
</dbReference>